<dbReference type="WormBase" id="SRAE_2000511900">
    <property type="protein sequence ID" value="SRP11579"/>
    <property type="gene ID" value="WBGene00265373"/>
</dbReference>
<feature type="transmembrane region" description="Helical" evidence="8">
    <location>
        <begin position="336"/>
        <end position="356"/>
    </location>
</feature>
<feature type="transmembrane region" description="Helical" evidence="8">
    <location>
        <begin position="203"/>
        <end position="223"/>
    </location>
</feature>
<evidence type="ECO:0000313" key="10">
    <source>
        <dbReference type="Proteomes" id="UP000035682"/>
    </source>
</evidence>
<dbReference type="EMBL" id="LN609529">
    <property type="protein sequence ID" value="CEF70488.1"/>
    <property type="molecule type" value="Genomic_DNA"/>
</dbReference>
<feature type="transmembrane region" description="Helical" evidence="8">
    <location>
        <begin position="161"/>
        <end position="182"/>
    </location>
</feature>
<organism evidence="9">
    <name type="scientific">Strongyloides ratti</name>
    <name type="common">Parasitic roundworm</name>
    <dbReference type="NCBI Taxonomy" id="34506"/>
    <lineage>
        <taxon>Eukaryota</taxon>
        <taxon>Metazoa</taxon>
        <taxon>Ecdysozoa</taxon>
        <taxon>Nematoda</taxon>
        <taxon>Chromadorea</taxon>
        <taxon>Rhabditida</taxon>
        <taxon>Tylenchina</taxon>
        <taxon>Panagrolaimomorpha</taxon>
        <taxon>Strongyloidoidea</taxon>
        <taxon>Strongyloididae</taxon>
        <taxon>Strongyloides</taxon>
    </lineage>
</organism>
<reference evidence="9 10" key="1">
    <citation type="submission" date="2014-09" db="EMBL/GenBank/DDBJ databases">
        <authorList>
            <person name="Martin A.A."/>
        </authorList>
    </citation>
    <scope>NUCLEOTIDE SEQUENCE</scope>
    <source>
        <strain evidence="10">ED321</strain>
        <strain evidence="9">ED321 Heterogonic</strain>
    </source>
</reference>
<dbReference type="PANTHER" id="PTHR10332">
    <property type="entry name" value="EQUILIBRATIVE NUCLEOSIDE TRANSPORTER"/>
    <property type="match status" value="1"/>
</dbReference>
<reference evidence="11" key="2">
    <citation type="submission" date="2020-12" db="UniProtKB">
        <authorList>
            <consortium name="WormBaseParasite"/>
        </authorList>
    </citation>
    <scope>IDENTIFICATION</scope>
</reference>
<accession>A0A090LSA7</accession>
<dbReference type="InterPro" id="IPR002259">
    <property type="entry name" value="Eqnu_transpt"/>
</dbReference>
<dbReference type="PRINTS" id="PR01130">
    <property type="entry name" value="DERENTRNSPRT"/>
</dbReference>
<name>A0A090LSA7_STRRB</name>
<dbReference type="Pfam" id="PF01733">
    <property type="entry name" value="Nucleoside_tran"/>
    <property type="match status" value="1"/>
</dbReference>
<feature type="compositionally biased region" description="Polar residues" evidence="7">
    <location>
        <begin position="1"/>
        <end position="16"/>
    </location>
</feature>
<dbReference type="OrthoDB" id="1856718at2759"/>
<feature type="transmembrane region" description="Helical" evidence="8">
    <location>
        <begin position="54"/>
        <end position="81"/>
    </location>
</feature>
<feature type="transmembrane region" description="Helical" evidence="8">
    <location>
        <begin position="298"/>
        <end position="316"/>
    </location>
</feature>
<evidence type="ECO:0000256" key="6">
    <source>
        <dbReference type="ARBA" id="ARBA00023136"/>
    </source>
</evidence>
<dbReference type="SUPFAM" id="SSF103473">
    <property type="entry name" value="MFS general substrate transporter"/>
    <property type="match status" value="1"/>
</dbReference>
<dbReference type="InterPro" id="IPR036259">
    <property type="entry name" value="MFS_trans_sf"/>
</dbReference>
<feature type="transmembrane region" description="Helical" evidence="8">
    <location>
        <begin position="437"/>
        <end position="464"/>
    </location>
</feature>
<feature type="transmembrane region" description="Helical" evidence="8">
    <location>
        <begin position="101"/>
        <end position="123"/>
    </location>
</feature>
<dbReference type="PIRSF" id="PIRSF016379">
    <property type="entry name" value="ENT"/>
    <property type="match status" value="1"/>
</dbReference>
<dbReference type="RefSeq" id="XP_024509685.1">
    <property type="nucleotide sequence ID" value="XM_024644090.1"/>
</dbReference>
<dbReference type="AlphaFoldDB" id="A0A090LSA7"/>
<dbReference type="GO" id="GO:0005337">
    <property type="term" value="F:nucleoside transmembrane transporter activity"/>
    <property type="evidence" value="ECO:0007669"/>
    <property type="project" value="InterPro"/>
</dbReference>
<comment type="subcellular location">
    <subcellularLocation>
        <location evidence="1">Membrane</location>
        <topology evidence="1">Multi-pass membrane protein</topology>
    </subcellularLocation>
</comment>
<evidence type="ECO:0000256" key="1">
    <source>
        <dbReference type="ARBA" id="ARBA00004141"/>
    </source>
</evidence>
<feature type="region of interest" description="Disordered" evidence="7">
    <location>
        <begin position="1"/>
        <end position="25"/>
    </location>
</feature>
<feature type="transmembrane region" description="Helical" evidence="8">
    <location>
        <begin position="229"/>
        <end position="251"/>
    </location>
</feature>
<evidence type="ECO:0000313" key="12">
    <source>
        <dbReference type="WormBase" id="SRAE_2000511900"/>
    </source>
</evidence>
<evidence type="ECO:0000256" key="3">
    <source>
        <dbReference type="ARBA" id="ARBA00022448"/>
    </source>
</evidence>
<evidence type="ECO:0000256" key="2">
    <source>
        <dbReference type="ARBA" id="ARBA00007965"/>
    </source>
</evidence>
<dbReference type="CTD" id="36382866"/>
<dbReference type="GeneID" id="36382866"/>
<dbReference type="PANTHER" id="PTHR10332:SF80">
    <property type="entry name" value="EQUILIBRATIVE NUCLEOSIDE TRANSPORTER 2, ISOFORM A"/>
    <property type="match status" value="1"/>
</dbReference>
<keyword evidence="5 8" id="KW-1133">Transmembrane helix</keyword>
<gene>
    <name evidence="9 11 12" type="ORF">SRAE_2000511900</name>
</gene>
<keyword evidence="3" id="KW-0813">Transport</keyword>
<keyword evidence="10" id="KW-1185">Reference proteome</keyword>
<dbReference type="OMA" id="WVYWGIA"/>
<evidence type="ECO:0000256" key="4">
    <source>
        <dbReference type="ARBA" id="ARBA00022692"/>
    </source>
</evidence>
<keyword evidence="6 8" id="KW-0472">Membrane</keyword>
<dbReference type="GO" id="GO:0005886">
    <property type="term" value="C:plasma membrane"/>
    <property type="evidence" value="ECO:0007669"/>
    <property type="project" value="TreeGrafter"/>
</dbReference>
<evidence type="ECO:0000313" key="9">
    <source>
        <dbReference type="EMBL" id="CEF70488.1"/>
    </source>
</evidence>
<comment type="similarity">
    <text evidence="2">Belongs to the SLC29A/ENT transporter (TC 2.A.57) family.</text>
</comment>
<evidence type="ECO:0000256" key="8">
    <source>
        <dbReference type="SAM" id="Phobius"/>
    </source>
</evidence>
<feature type="transmembrane region" description="Helical" evidence="8">
    <location>
        <begin position="402"/>
        <end position="425"/>
    </location>
</feature>
<evidence type="ECO:0000313" key="11">
    <source>
        <dbReference type="WBParaSite" id="SRAE_2000511900.1"/>
    </source>
</evidence>
<evidence type="ECO:0000256" key="5">
    <source>
        <dbReference type="ARBA" id="ARBA00022989"/>
    </source>
</evidence>
<feature type="transmembrane region" description="Helical" evidence="8">
    <location>
        <begin position="135"/>
        <end position="155"/>
    </location>
</feature>
<proteinExistence type="inferred from homology"/>
<evidence type="ECO:0000256" key="7">
    <source>
        <dbReference type="SAM" id="MobiDB-lite"/>
    </source>
</evidence>
<dbReference type="Proteomes" id="UP000035682">
    <property type="component" value="Unplaced"/>
</dbReference>
<keyword evidence="4 8" id="KW-0812">Transmembrane</keyword>
<feature type="transmembrane region" description="Helical" evidence="8">
    <location>
        <begin position="368"/>
        <end position="390"/>
    </location>
</feature>
<sequence>MTNTGTSPLPTESNDNNSDKINHLEYPSDQDVPFIEQGDKNYGMKEAPPDRWNAVYWIMLLHGVGVLMPWNMFITIAPSYFVDYKLTEHDGDKSVKTMYALSFFSFLGLFSQLPNLLLNAINIVNQPKGELINRITYSLGVVCFVVVFTIMMIFIDSTTWVGIFFWITMISVAILNAANGIYQNSVYGLVAKFPPNFTNAIILGNNIAGTFVSFINILTIAFSDDVETAAFSYFAIALFTLVACFVSIFMLKEFDFYKYYAQLTKRILASEPIVDRRDEKRIDFGLYKEVLKDSWPQMVNVFLVFFVTLTCFPAIMADIRLFRSDGKYDFIIPEKYFTPVTTFLLFNLLAAIGSYCANFKQIPGPNKLWIPVYLRIIFIPFFFFCNYRPTLRTWPIFITNEWIYLTAGFIMSFTSGYLSSLGMMYAPRTVHISKSSIAGMMSAFFLILGITSGIVFTFLVTYVADNLGPLDRVSF</sequence>
<protein>
    <submittedName>
        <fullName evidence="9 11">Equilibrative nucleoside transporter 3</fullName>
    </submittedName>
</protein>
<dbReference type="WBParaSite" id="SRAE_2000511900.1">
    <property type="protein sequence ID" value="SRAE_2000511900.1"/>
    <property type="gene ID" value="WBGene00265373"/>
</dbReference>